<dbReference type="AlphaFoldDB" id="A0A1E7K8P6"/>
<dbReference type="PANTHER" id="PTHR43611">
    <property type="entry name" value="ALPHA-D-GLUCOSE 1-PHOSPHATE PHOSPHATASE"/>
    <property type="match status" value="1"/>
</dbReference>
<dbReference type="Gene3D" id="3.40.50.1000">
    <property type="entry name" value="HAD superfamily/HAD-like"/>
    <property type="match status" value="1"/>
</dbReference>
<protein>
    <submittedName>
        <fullName evidence="1">HAD family hydrolase</fullName>
    </submittedName>
</protein>
<organism evidence="1 2">
    <name type="scientific">Streptomyces qinglanensis</name>
    <dbReference type="NCBI Taxonomy" id="943816"/>
    <lineage>
        <taxon>Bacteria</taxon>
        <taxon>Bacillati</taxon>
        <taxon>Actinomycetota</taxon>
        <taxon>Actinomycetes</taxon>
        <taxon>Kitasatosporales</taxon>
        <taxon>Streptomycetaceae</taxon>
        <taxon>Streptomyces</taxon>
    </lineage>
</organism>
<dbReference type="SFLD" id="SFLDS00003">
    <property type="entry name" value="Haloacid_Dehalogenase"/>
    <property type="match status" value="1"/>
</dbReference>
<dbReference type="InterPro" id="IPR006439">
    <property type="entry name" value="HAD-SF_hydro_IA"/>
</dbReference>
<dbReference type="SFLD" id="SFLDG01129">
    <property type="entry name" value="C1.5:_HAD__Beta-PGM__Phosphata"/>
    <property type="match status" value="1"/>
</dbReference>
<accession>A0A1E7K8P6</accession>
<dbReference type="Gene3D" id="1.10.150.240">
    <property type="entry name" value="Putative phosphatase, domain 2"/>
    <property type="match status" value="1"/>
</dbReference>
<name>A0A1E7K8P6_9ACTN</name>
<sequence length="220" mass="22843">MGAGRRAVNPPGARPARGRPALLMDLGGVLVADKLPAAAAKWAARLGRSERDIVTAVYAGNDTEVLVGRMSGAAWWSVVRARLGLDSAAVAELRHDLAGDPVWDTALLDAVAALRGRARTAFVSNAWPDARPNLAPHLPVADAVVLSCEVGFAKPDPRIYTHTLDLLGAAAGDALFVDDVPENVEAARALGMAGHLHTGTAGSLAALEAFTARLPQVTDL</sequence>
<reference evidence="1 2" key="1">
    <citation type="journal article" date="2016" name="Front. Microbiol.">
        <title>Comparative Genomics Analysis of Streptomyces Species Reveals Their Adaptation to the Marine Environment and Their Diversity at the Genomic Level.</title>
        <authorList>
            <person name="Tian X."/>
            <person name="Zhang Z."/>
            <person name="Yang T."/>
            <person name="Chen M."/>
            <person name="Li J."/>
            <person name="Chen F."/>
            <person name="Yang J."/>
            <person name="Li W."/>
            <person name="Zhang B."/>
            <person name="Zhang Z."/>
            <person name="Wu J."/>
            <person name="Zhang C."/>
            <person name="Long L."/>
            <person name="Xiao J."/>
        </authorList>
    </citation>
    <scope>NUCLEOTIDE SEQUENCE [LARGE SCALE GENOMIC DNA]</scope>
    <source>
        <strain evidence="1 2">SCSIO M10379</strain>
    </source>
</reference>
<dbReference type="EMBL" id="LJGV01000022">
    <property type="protein sequence ID" value="OEV00299.1"/>
    <property type="molecule type" value="Genomic_DNA"/>
</dbReference>
<evidence type="ECO:0000313" key="2">
    <source>
        <dbReference type="Proteomes" id="UP000175829"/>
    </source>
</evidence>
<gene>
    <name evidence="1" type="ORF">AN217_23645</name>
</gene>
<dbReference type="SUPFAM" id="SSF56784">
    <property type="entry name" value="HAD-like"/>
    <property type="match status" value="1"/>
</dbReference>
<keyword evidence="1" id="KW-0378">Hydrolase</keyword>
<evidence type="ECO:0000313" key="1">
    <source>
        <dbReference type="EMBL" id="OEV00299.1"/>
    </source>
</evidence>
<comment type="caution">
    <text evidence="1">The sequence shown here is derived from an EMBL/GenBank/DDBJ whole genome shotgun (WGS) entry which is preliminary data.</text>
</comment>
<dbReference type="InterPro" id="IPR023214">
    <property type="entry name" value="HAD_sf"/>
</dbReference>
<dbReference type="InterPro" id="IPR023198">
    <property type="entry name" value="PGP-like_dom2"/>
</dbReference>
<dbReference type="InterPro" id="IPR036412">
    <property type="entry name" value="HAD-like_sf"/>
</dbReference>
<dbReference type="Proteomes" id="UP000175829">
    <property type="component" value="Unassembled WGS sequence"/>
</dbReference>
<dbReference type="NCBIfam" id="TIGR01509">
    <property type="entry name" value="HAD-SF-IA-v3"/>
    <property type="match status" value="1"/>
</dbReference>
<proteinExistence type="predicted"/>
<dbReference type="GO" id="GO:0016787">
    <property type="term" value="F:hydrolase activity"/>
    <property type="evidence" value="ECO:0007669"/>
    <property type="project" value="UniProtKB-KW"/>
</dbReference>
<dbReference type="PANTHER" id="PTHR43611:SF3">
    <property type="entry name" value="FLAVIN MONONUCLEOTIDE HYDROLASE 1, CHLOROPLATIC"/>
    <property type="match status" value="1"/>
</dbReference>
<dbReference type="PATRIC" id="fig|943816.4.peg.4287"/>
<dbReference type="Pfam" id="PF00702">
    <property type="entry name" value="Hydrolase"/>
    <property type="match status" value="1"/>
</dbReference>
<dbReference type="PRINTS" id="PR00413">
    <property type="entry name" value="HADHALOGNASE"/>
</dbReference>
<dbReference type="CDD" id="cd02603">
    <property type="entry name" value="HAD_sEH-N_like"/>
    <property type="match status" value="1"/>
</dbReference>